<feature type="domain" description="Alanine racemase N-terminal" evidence="5">
    <location>
        <begin position="38"/>
        <end position="245"/>
    </location>
</feature>
<dbReference type="Proteomes" id="UP000195514">
    <property type="component" value="Chromosome I"/>
</dbReference>
<protein>
    <recommendedName>
        <fullName evidence="2">Pyridoxal phosphate homeostasis protein</fullName>
        <shortName evidence="2">PLP homeostasis protein</shortName>
    </recommendedName>
</protein>
<dbReference type="InterPro" id="IPR001608">
    <property type="entry name" value="Ala_racemase_N"/>
</dbReference>
<dbReference type="NCBIfam" id="TIGR00044">
    <property type="entry name" value="YggS family pyridoxal phosphate-dependent enzyme"/>
    <property type="match status" value="1"/>
</dbReference>
<dbReference type="PANTHER" id="PTHR10146">
    <property type="entry name" value="PROLINE SYNTHETASE CO-TRANSCRIBED BACTERIAL HOMOLOG PROTEIN"/>
    <property type="match status" value="1"/>
</dbReference>
<dbReference type="OrthoDB" id="9804072at2"/>
<evidence type="ECO:0000256" key="3">
    <source>
        <dbReference type="PIRSR" id="PIRSR004848-1"/>
    </source>
</evidence>
<keyword evidence="7" id="KW-1185">Reference proteome</keyword>
<dbReference type="SUPFAM" id="SSF51419">
    <property type="entry name" value="PLP-binding barrel"/>
    <property type="match status" value="1"/>
</dbReference>
<evidence type="ECO:0000313" key="7">
    <source>
        <dbReference type="Proteomes" id="UP000195514"/>
    </source>
</evidence>
<dbReference type="GO" id="GO:0030170">
    <property type="term" value="F:pyridoxal phosphate binding"/>
    <property type="evidence" value="ECO:0007669"/>
    <property type="project" value="UniProtKB-UniRule"/>
</dbReference>
<evidence type="ECO:0000256" key="1">
    <source>
        <dbReference type="ARBA" id="ARBA00022898"/>
    </source>
</evidence>
<dbReference type="Pfam" id="PF01168">
    <property type="entry name" value="Ala_racemase_N"/>
    <property type="match status" value="1"/>
</dbReference>
<dbReference type="PROSITE" id="PS01211">
    <property type="entry name" value="UPF0001"/>
    <property type="match status" value="1"/>
</dbReference>
<dbReference type="InterPro" id="IPR011078">
    <property type="entry name" value="PyrdxlP_homeostasis"/>
</dbReference>
<dbReference type="PANTHER" id="PTHR10146:SF14">
    <property type="entry name" value="PYRIDOXAL PHOSPHATE HOMEOSTASIS PROTEIN"/>
    <property type="match status" value="1"/>
</dbReference>
<dbReference type="KEGG" id="abat:CFX1CAM_1482"/>
<feature type="modified residue" description="N6-(pyridoxal phosphate)lysine" evidence="2 3">
    <location>
        <position position="45"/>
    </location>
</feature>
<gene>
    <name evidence="6" type="ORF">CFX1CAM_1482</name>
</gene>
<sequence>MIELSFSEKVALIEENLATIKTRMVKSAEKGGREAKDIKLVAVTKLLPLETIKAGIAAGLRDFGENYPEQAYEKIRALAGDEKLTWHMIGHIQSRKTRTVCSYFDWVHAVDRLKIARYLDRYCAEINRIMPILIEVNVSGEESKHGWNAWDENSWPDLVAQFKEISLFPHIKIHGLMSMPPFFDDPEKTRPFYQRLGRLQQFLKDQLPEISWDELSIGTSFDYEVAIEEGATIIRLGTTIFGARP</sequence>
<name>A0A1Y6K6R4_9CHLR</name>
<proteinExistence type="inferred from homology"/>
<evidence type="ECO:0000313" key="6">
    <source>
        <dbReference type="EMBL" id="SMX54547.1"/>
    </source>
</evidence>
<dbReference type="HAMAP" id="MF_02087">
    <property type="entry name" value="PLP_homeostasis"/>
    <property type="match status" value="1"/>
</dbReference>
<reference evidence="7" key="1">
    <citation type="submission" date="2017-05" db="EMBL/GenBank/DDBJ databases">
        <authorList>
            <person name="Kirkegaard R."/>
            <person name="Mcilroy J S."/>
        </authorList>
    </citation>
    <scope>NUCLEOTIDE SEQUENCE [LARGE SCALE GENOMIC DNA]</scope>
</reference>
<comment type="similarity">
    <text evidence="2 4">Belongs to the pyridoxal phosphate-binding protein YggS/PROSC family.</text>
</comment>
<dbReference type="InterPro" id="IPR029066">
    <property type="entry name" value="PLP-binding_barrel"/>
</dbReference>
<comment type="cofactor">
    <cofactor evidence="3">
        <name>pyridoxal 5'-phosphate</name>
        <dbReference type="ChEBI" id="CHEBI:597326"/>
    </cofactor>
</comment>
<keyword evidence="1 2" id="KW-0663">Pyridoxal phosphate</keyword>
<evidence type="ECO:0000259" key="5">
    <source>
        <dbReference type="Pfam" id="PF01168"/>
    </source>
</evidence>
<comment type="function">
    <text evidence="2">Pyridoxal 5'-phosphate (PLP)-binding protein, which is involved in PLP homeostasis.</text>
</comment>
<dbReference type="EMBL" id="LT859958">
    <property type="protein sequence ID" value="SMX54547.1"/>
    <property type="molecule type" value="Genomic_DNA"/>
</dbReference>
<dbReference type="AlphaFoldDB" id="A0A1Y6K6R4"/>
<dbReference type="Gene3D" id="3.20.20.10">
    <property type="entry name" value="Alanine racemase"/>
    <property type="match status" value="1"/>
</dbReference>
<accession>A0A1Y6K6R4</accession>
<evidence type="ECO:0000256" key="4">
    <source>
        <dbReference type="RuleBase" id="RU004514"/>
    </source>
</evidence>
<dbReference type="CDD" id="cd00635">
    <property type="entry name" value="PLPDE_III_YBL036c_like"/>
    <property type="match status" value="1"/>
</dbReference>
<evidence type="ECO:0000256" key="2">
    <source>
        <dbReference type="HAMAP-Rule" id="MF_02087"/>
    </source>
</evidence>
<dbReference type="PIRSF" id="PIRSF004848">
    <property type="entry name" value="YBL036c_PLPDEIII"/>
    <property type="match status" value="1"/>
</dbReference>
<organism evidence="6 7">
    <name type="scientific">Candidatus Brevifilum fermentans</name>
    <dbReference type="NCBI Taxonomy" id="1986204"/>
    <lineage>
        <taxon>Bacteria</taxon>
        <taxon>Bacillati</taxon>
        <taxon>Chloroflexota</taxon>
        <taxon>Anaerolineae</taxon>
        <taxon>Anaerolineales</taxon>
        <taxon>Anaerolineaceae</taxon>
        <taxon>Candidatus Brevifilum</taxon>
    </lineage>
</organism>
<dbReference type="RefSeq" id="WP_087862382.1">
    <property type="nucleotide sequence ID" value="NZ_LT859958.1"/>
</dbReference>